<feature type="chain" id="PRO_5017087078" description="Secreted protein" evidence="2">
    <location>
        <begin position="26"/>
        <end position="331"/>
    </location>
</feature>
<dbReference type="AlphaFoldDB" id="A0A383WPF3"/>
<sequence length="331" mass="33992">MRASTAAACCTLALLLITLPVNISAFGASSDAATHEPGRQLLVVNDNVTSATTTAAASSGESQSSSGAAASAVGADFNPPQPDSQAPASDATDPTQEAAVRAARQQARSRRRQQQQQQGRVGQRRRALGRKGGPAVRQSAPGQAAAVASPGGGFGGSGSGSGDDLPRVFVGDLDDYALPFCQPSEGVVCSDRDKTSLLKSQPAVISLENAYPYAQVKPAASYAGSSVTTLDFLADTFSNRNQGVNKAALETLAGTEAVNADTTVTTTALQGTVDASRLDRPIPDAVSVVADRTAAQGTYEWKSWRPRFTYQIGANYGLPVGLATVTDTSGK</sequence>
<protein>
    <recommendedName>
        <fullName evidence="5">Secreted protein</fullName>
    </recommendedName>
</protein>
<proteinExistence type="predicted"/>
<feature type="compositionally biased region" description="Low complexity" evidence="1">
    <location>
        <begin position="54"/>
        <end position="75"/>
    </location>
</feature>
<gene>
    <name evidence="3" type="ORF">BQ4739_LOCUS19430</name>
</gene>
<feature type="region of interest" description="Disordered" evidence="1">
    <location>
        <begin position="54"/>
        <end position="160"/>
    </location>
</feature>
<feature type="compositionally biased region" description="Polar residues" evidence="1">
    <location>
        <begin position="83"/>
        <end position="95"/>
    </location>
</feature>
<dbReference type="Proteomes" id="UP000256970">
    <property type="component" value="Unassembled WGS sequence"/>
</dbReference>
<evidence type="ECO:0000313" key="4">
    <source>
        <dbReference type="Proteomes" id="UP000256970"/>
    </source>
</evidence>
<evidence type="ECO:0008006" key="5">
    <source>
        <dbReference type="Google" id="ProtNLM"/>
    </source>
</evidence>
<feature type="signal peptide" evidence="2">
    <location>
        <begin position="1"/>
        <end position="25"/>
    </location>
</feature>
<organism evidence="3 4">
    <name type="scientific">Tetradesmus obliquus</name>
    <name type="common">Green alga</name>
    <name type="synonym">Acutodesmus obliquus</name>
    <dbReference type="NCBI Taxonomy" id="3088"/>
    <lineage>
        <taxon>Eukaryota</taxon>
        <taxon>Viridiplantae</taxon>
        <taxon>Chlorophyta</taxon>
        <taxon>core chlorophytes</taxon>
        <taxon>Chlorophyceae</taxon>
        <taxon>CS clade</taxon>
        <taxon>Sphaeropleales</taxon>
        <taxon>Scenedesmaceae</taxon>
        <taxon>Tetradesmus</taxon>
    </lineage>
</organism>
<name>A0A383WPF3_TETOB</name>
<feature type="compositionally biased region" description="Low complexity" evidence="1">
    <location>
        <begin position="96"/>
        <end position="106"/>
    </location>
</feature>
<dbReference type="EMBL" id="FNXT01001355">
    <property type="protein sequence ID" value="SZX79143.1"/>
    <property type="molecule type" value="Genomic_DNA"/>
</dbReference>
<evidence type="ECO:0000256" key="2">
    <source>
        <dbReference type="SAM" id="SignalP"/>
    </source>
</evidence>
<keyword evidence="4" id="KW-1185">Reference proteome</keyword>
<feature type="compositionally biased region" description="Gly residues" evidence="1">
    <location>
        <begin position="150"/>
        <end position="160"/>
    </location>
</feature>
<reference evidence="3 4" key="1">
    <citation type="submission" date="2016-10" db="EMBL/GenBank/DDBJ databases">
        <authorList>
            <person name="Cai Z."/>
        </authorList>
    </citation>
    <scope>NUCLEOTIDE SEQUENCE [LARGE SCALE GENOMIC DNA]</scope>
</reference>
<evidence type="ECO:0000313" key="3">
    <source>
        <dbReference type="EMBL" id="SZX79143.1"/>
    </source>
</evidence>
<keyword evidence="2" id="KW-0732">Signal</keyword>
<evidence type="ECO:0000256" key="1">
    <source>
        <dbReference type="SAM" id="MobiDB-lite"/>
    </source>
</evidence>
<accession>A0A383WPF3</accession>